<dbReference type="InterPro" id="IPR013783">
    <property type="entry name" value="Ig-like_fold"/>
</dbReference>
<dbReference type="RefSeq" id="WP_214154504.1">
    <property type="nucleotide sequence ID" value="NZ_JAHBAY010000002.1"/>
</dbReference>
<feature type="transmembrane region" description="Helical" evidence="1">
    <location>
        <begin position="225"/>
        <end position="250"/>
    </location>
</feature>
<evidence type="ECO:0000313" key="3">
    <source>
        <dbReference type="Proteomes" id="UP001197247"/>
    </source>
</evidence>
<sequence>MIVEVTPATLIHRPGQPTELTVRIENVRDVIAGVAVRVLGADPDWAVIDEPEVSLFPGESRTVAVTLLLPEGFPAGLHQVTVQVRETGVPHECVLCPVSVEVPGHEMLLLTLKPHLVHGGKEARFGLRAENTGNTVISRPLTGQDEEGGLSFAFDPGRVELAPGEEARLSVTVSRRRPLTGMPRPHLFSVYADARTAEERRLGVPLDGLSAQGAFLQNARISRTVLALGCTVTAMVLVIAIGVGAAYAILKKNDVDQEHTDSRLAAVSDPGSHAPRIGAEKCPCWFTGRVEVVGDGFRVTSDSSDRSWTAEKARLMKKLRVSVYPADDPGHPVWAKPPDEQGNWSAELAESGDYLIRFGGADLVPTWYSQVTDAAAARVVTARGGDTETSVNGVTTLPPMLVGVARGSVTVTLNLDDPTGAEVQILAGENTAVPCALVADATSPDGDAVYVARDLPTPGSYIIAVSKKGHTSEAVPIELDNGENRDADTVTLVTDPRKVASDVHNPLCLPNGDGS</sequence>
<comment type="caution">
    <text evidence="2">The sequence shown here is derived from an EMBL/GenBank/DDBJ whole genome shotgun (WGS) entry which is preliminary data.</text>
</comment>
<evidence type="ECO:0008006" key="4">
    <source>
        <dbReference type="Google" id="ProtNLM"/>
    </source>
</evidence>
<keyword evidence="1" id="KW-1133">Transmembrane helix</keyword>
<dbReference type="Gene3D" id="2.60.40.10">
    <property type="entry name" value="Immunoglobulins"/>
    <property type="match status" value="1"/>
</dbReference>
<dbReference type="Proteomes" id="UP001197247">
    <property type="component" value="Unassembled WGS sequence"/>
</dbReference>
<protein>
    <recommendedName>
        <fullName evidence="4">Carboxypeptidase regulatory-like domain-containing protein</fullName>
    </recommendedName>
</protein>
<reference evidence="2 3" key="1">
    <citation type="submission" date="2021-05" db="EMBL/GenBank/DDBJ databases">
        <title>Kineosporia and Streptomyces sp. nov. two new marine actinobacteria isolated from Coral.</title>
        <authorList>
            <person name="Buangrab K."/>
            <person name="Sutthacheep M."/>
            <person name="Yeemin T."/>
            <person name="Harunari E."/>
            <person name="Igarashi Y."/>
            <person name="Kanchanasin P."/>
            <person name="Tanasupawat S."/>
            <person name="Phongsopitanun W."/>
        </authorList>
    </citation>
    <scope>NUCLEOTIDE SEQUENCE [LARGE SCALE GENOMIC DNA]</scope>
    <source>
        <strain evidence="2 3">J2-2</strain>
    </source>
</reference>
<gene>
    <name evidence="2" type="ORF">KIH74_04655</name>
</gene>
<evidence type="ECO:0000256" key="1">
    <source>
        <dbReference type="SAM" id="Phobius"/>
    </source>
</evidence>
<name>A0ABS5TAU9_9ACTN</name>
<keyword evidence="3" id="KW-1185">Reference proteome</keyword>
<keyword evidence="1" id="KW-0812">Transmembrane</keyword>
<evidence type="ECO:0000313" key="2">
    <source>
        <dbReference type="EMBL" id="MBT0768200.1"/>
    </source>
</evidence>
<organism evidence="2 3">
    <name type="scientific">Kineosporia corallincola</name>
    <dbReference type="NCBI Taxonomy" id="2835133"/>
    <lineage>
        <taxon>Bacteria</taxon>
        <taxon>Bacillati</taxon>
        <taxon>Actinomycetota</taxon>
        <taxon>Actinomycetes</taxon>
        <taxon>Kineosporiales</taxon>
        <taxon>Kineosporiaceae</taxon>
        <taxon>Kineosporia</taxon>
    </lineage>
</organism>
<proteinExistence type="predicted"/>
<dbReference type="EMBL" id="JAHBAY010000002">
    <property type="protein sequence ID" value="MBT0768200.1"/>
    <property type="molecule type" value="Genomic_DNA"/>
</dbReference>
<accession>A0ABS5TAU9</accession>
<keyword evidence="1" id="KW-0472">Membrane</keyword>